<evidence type="ECO:0000313" key="2">
    <source>
        <dbReference type="EMBL" id="MDM4014397.1"/>
    </source>
</evidence>
<dbReference type="InterPro" id="IPR009937">
    <property type="entry name" value="Phage_holin_3_6"/>
</dbReference>
<sequence>MSEHTSPSPMRVVLRDIIDLMELQWQLLSVDSQEARRKLTKAMIAGVSAVTLAGSALTVLLVGVGFLIRDLTPLGTGAAIIVTSVTAFVVVVVLLWLAAGAATKASQAMTESKSEFVESLKWLKATLVTPRSSARNQIRAESFGPYSSGHSPEMKEMNDHMYRSQVSQSN</sequence>
<comment type="caution">
    <text evidence="2">The sequence shown here is derived from an EMBL/GenBank/DDBJ whole genome shotgun (WGS) entry which is preliminary data.</text>
</comment>
<feature type="transmembrane region" description="Helical" evidence="1">
    <location>
        <begin position="42"/>
        <end position="68"/>
    </location>
</feature>
<name>A0ABT7PD22_9BACT</name>
<feature type="transmembrane region" description="Helical" evidence="1">
    <location>
        <begin position="74"/>
        <end position="99"/>
    </location>
</feature>
<keyword evidence="1" id="KW-1133">Transmembrane helix</keyword>
<keyword evidence="1" id="KW-0812">Transmembrane</keyword>
<keyword evidence="1" id="KW-0472">Membrane</keyword>
<dbReference type="EMBL" id="JASZZN010000002">
    <property type="protein sequence ID" value="MDM4014397.1"/>
    <property type="molecule type" value="Genomic_DNA"/>
</dbReference>
<keyword evidence="3" id="KW-1185">Reference proteome</keyword>
<dbReference type="RefSeq" id="WP_289162171.1">
    <property type="nucleotide sequence ID" value="NZ_JASZZN010000002.1"/>
</dbReference>
<evidence type="ECO:0000256" key="1">
    <source>
        <dbReference type="SAM" id="Phobius"/>
    </source>
</evidence>
<evidence type="ECO:0000313" key="3">
    <source>
        <dbReference type="Proteomes" id="UP001239462"/>
    </source>
</evidence>
<accession>A0ABT7PD22</accession>
<organism evidence="2 3">
    <name type="scientific">Roseiconus lacunae</name>
    <dbReference type="NCBI Taxonomy" id="2605694"/>
    <lineage>
        <taxon>Bacteria</taxon>
        <taxon>Pseudomonadati</taxon>
        <taxon>Planctomycetota</taxon>
        <taxon>Planctomycetia</taxon>
        <taxon>Pirellulales</taxon>
        <taxon>Pirellulaceae</taxon>
        <taxon>Roseiconus</taxon>
    </lineage>
</organism>
<dbReference type="Proteomes" id="UP001239462">
    <property type="component" value="Unassembled WGS sequence"/>
</dbReference>
<protein>
    <submittedName>
        <fullName evidence="2">Phage holin family protein</fullName>
    </submittedName>
</protein>
<gene>
    <name evidence="2" type="ORF">QTN89_03065</name>
</gene>
<dbReference type="Pfam" id="PF07332">
    <property type="entry name" value="Phage_holin_3_6"/>
    <property type="match status" value="1"/>
</dbReference>
<reference evidence="2 3" key="1">
    <citation type="submission" date="2023-06" db="EMBL/GenBank/DDBJ databases">
        <title>Roseiconus lacunae JC819 isolated from Gulf of Mannar region, Tamil Nadu.</title>
        <authorList>
            <person name="Pk S."/>
            <person name="Ch S."/>
            <person name="Ch V.R."/>
        </authorList>
    </citation>
    <scope>NUCLEOTIDE SEQUENCE [LARGE SCALE GENOMIC DNA]</scope>
    <source>
        <strain evidence="2 3">JC819</strain>
    </source>
</reference>
<proteinExistence type="predicted"/>